<dbReference type="GO" id="GO:0004540">
    <property type="term" value="F:RNA nuclease activity"/>
    <property type="evidence" value="ECO:0007669"/>
    <property type="project" value="InterPro"/>
</dbReference>
<sequence>MNEIVIDYLSREKRFSVIENNKVTKISIQQPTDQSKVGNIYIGRVVDVKVGMNAAFIDIGEGKNGYLHRDQLPAYIHSHEANKEKLPISKYIQEGNKILVQVKKDETDIKGPLLTAIIELSGELMIYIPDGNYIAVSKKVDQATREKWQTIADTHKKEHEGFIIRTEAVKGNEKEWSGELQLLRESYQEIVQESKNVSHPSIIWKKPLFFEEVLHELVRLKTGTVKADDYEMLNDLQERAKKIPGIRWEYVLHQQKQNIFSVYHIDEEVESALKKIVWLHNGSYIIIEETEAMVVIDVNTGKFTGSQNLQDTVFKTNLLAAEEIGRQISLRNYGGIILVDFIDMKNKHHQQKVIDVLQKQLNKDTKYSRIVGFTELGILQITRKKTKKSLPETIQMACPVCHGKGKVHSAETMAFRLERELWERPFQDHEAVLIEITENVKDIFCGKKNVHLERLEQILHIKINFKIIDNPTPVYYIRQFGTKEEIFAGEISC</sequence>
<evidence type="ECO:0000256" key="4">
    <source>
        <dbReference type="ARBA" id="ARBA00022842"/>
    </source>
</evidence>
<evidence type="ECO:0000256" key="2">
    <source>
        <dbReference type="ARBA" id="ARBA00022723"/>
    </source>
</evidence>
<dbReference type="InterPro" id="IPR003029">
    <property type="entry name" value="S1_domain"/>
</dbReference>
<dbReference type="InterPro" id="IPR012340">
    <property type="entry name" value="NA-bd_OB-fold"/>
</dbReference>
<dbReference type="SMART" id="SM00316">
    <property type="entry name" value="S1"/>
    <property type="match status" value="1"/>
</dbReference>
<keyword evidence="5" id="KW-0694">RNA-binding</keyword>
<dbReference type="InterPro" id="IPR004659">
    <property type="entry name" value="RNase_E/G"/>
</dbReference>
<dbReference type="Gene3D" id="3.40.1260.20">
    <property type="entry name" value="Ribonuclease E, catalytic domain"/>
    <property type="match status" value="1"/>
</dbReference>
<dbReference type="EMBL" id="LJJC01000004">
    <property type="protein sequence ID" value="KQL53408.1"/>
    <property type="molecule type" value="Genomic_DNA"/>
</dbReference>
<dbReference type="NCBIfam" id="TIGR00757">
    <property type="entry name" value="RNaseEG"/>
    <property type="match status" value="1"/>
</dbReference>
<dbReference type="RefSeq" id="WP_055739135.1">
    <property type="nucleotide sequence ID" value="NZ_JAAIWL010000014.1"/>
</dbReference>
<dbReference type="AlphaFoldDB" id="A0A0Q3THC3"/>
<evidence type="ECO:0000256" key="1">
    <source>
        <dbReference type="ARBA" id="ARBA00001946"/>
    </source>
</evidence>
<keyword evidence="4" id="KW-0460">Magnesium</keyword>
<name>A0A0Q3THC3_9BACI</name>
<dbReference type="GO" id="GO:0006364">
    <property type="term" value="P:rRNA processing"/>
    <property type="evidence" value="ECO:0007669"/>
    <property type="project" value="TreeGrafter"/>
</dbReference>
<gene>
    <name evidence="7" type="ORF">AN964_07820</name>
</gene>
<evidence type="ECO:0000256" key="5">
    <source>
        <dbReference type="ARBA" id="ARBA00022884"/>
    </source>
</evidence>
<dbReference type="GO" id="GO:0005737">
    <property type="term" value="C:cytoplasm"/>
    <property type="evidence" value="ECO:0007669"/>
    <property type="project" value="TreeGrafter"/>
</dbReference>
<dbReference type="InterPro" id="IPR019307">
    <property type="entry name" value="RNA-bd_AU-1/RNase_E/G"/>
</dbReference>
<evidence type="ECO:0000259" key="6">
    <source>
        <dbReference type="PROSITE" id="PS50126"/>
    </source>
</evidence>
<dbReference type="OrthoDB" id="9804278at2"/>
<dbReference type="SUPFAM" id="SSF50249">
    <property type="entry name" value="Nucleic acid-binding proteins"/>
    <property type="match status" value="1"/>
</dbReference>
<dbReference type="PATRIC" id="fig|157838.3.peg.1715"/>
<evidence type="ECO:0000313" key="8">
    <source>
        <dbReference type="Proteomes" id="UP000051888"/>
    </source>
</evidence>
<protein>
    <recommendedName>
        <fullName evidence="6">S1 motif domain-containing protein</fullName>
    </recommendedName>
</protein>
<reference evidence="7 8" key="1">
    <citation type="submission" date="2015-09" db="EMBL/GenBank/DDBJ databases">
        <title>Genome sequencing project for genomic taxonomy and phylogenomics of Bacillus-like bacteria.</title>
        <authorList>
            <person name="Liu B."/>
            <person name="Wang J."/>
            <person name="Zhu Y."/>
            <person name="Liu G."/>
            <person name="Chen Q."/>
            <person name="Chen Z."/>
            <person name="Lan J."/>
            <person name="Che J."/>
            <person name="Ge C."/>
            <person name="Shi H."/>
            <person name="Pan Z."/>
            <person name="Liu X."/>
        </authorList>
    </citation>
    <scope>NUCLEOTIDE SEQUENCE [LARGE SCALE GENOMIC DNA]</scope>
    <source>
        <strain evidence="7 8">LMG 18435</strain>
    </source>
</reference>
<dbReference type="Proteomes" id="UP000051888">
    <property type="component" value="Unassembled WGS sequence"/>
</dbReference>
<comment type="caution">
    <text evidence="7">The sequence shown here is derived from an EMBL/GenBank/DDBJ whole genome shotgun (WGS) entry which is preliminary data.</text>
</comment>
<dbReference type="PROSITE" id="PS50126">
    <property type="entry name" value="S1"/>
    <property type="match status" value="1"/>
</dbReference>
<dbReference type="STRING" id="157838.AN964_07820"/>
<dbReference type="CDD" id="cd04453">
    <property type="entry name" value="S1_RNase_E"/>
    <property type="match status" value="1"/>
</dbReference>
<keyword evidence="8" id="KW-1185">Reference proteome</keyword>
<dbReference type="GO" id="GO:0046872">
    <property type="term" value="F:metal ion binding"/>
    <property type="evidence" value="ECO:0007669"/>
    <property type="project" value="UniProtKB-KW"/>
</dbReference>
<dbReference type="GO" id="GO:0003723">
    <property type="term" value="F:RNA binding"/>
    <property type="evidence" value="ECO:0007669"/>
    <property type="project" value="UniProtKB-KW"/>
</dbReference>
<dbReference type="Gene3D" id="2.40.50.140">
    <property type="entry name" value="Nucleic acid-binding proteins"/>
    <property type="match status" value="1"/>
</dbReference>
<dbReference type="GO" id="GO:0016787">
    <property type="term" value="F:hydrolase activity"/>
    <property type="evidence" value="ECO:0007669"/>
    <property type="project" value="UniProtKB-KW"/>
</dbReference>
<dbReference type="PANTHER" id="PTHR30001:SF0">
    <property type="entry name" value="RIBONUCLEASE G"/>
    <property type="match status" value="1"/>
</dbReference>
<comment type="cofactor">
    <cofactor evidence="1">
        <name>Mg(2+)</name>
        <dbReference type="ChEBI" id="CHEBI:18420"/>
    </cofactor>
</comment>
<keyword evidence="2" id="KW-0479">Metal-binding</keyword>
<dbReference type="PANTHER" id="PTHR30001">
    <property type="entry name" value="RIBONUCLEASE"/>
    <property type="match status" value="1"/>
</dbReference>
<proteinExistence type="predicted"/>
<keyword evidence="3" id="KW-0378">Hydrolase</keyword>
<evidence type="ECO:0000256" key="3">
    <source>
        <dbReference type="ARBA" id="ARBA00022801"/>
    </source>
</evidence>
<accession>A0A0Q3THC3</accession>
<organism evidence="7 8">
    <name type="scientific">Heyndrickxia shackletonii</name>
    <dbReference type="NCBI Taxonomy" id="157838"/>
    <lineage>
        <taxon>Bacteria</taxon>
        <taxon>Bacillati</taxon>
        <taxon>Bacillota</taxon>
        <taxon>Bacilli</taxon>
        <taxon>Bacillales</taxon>
        <taxon>Bacillaceae</taxon>
        <taxon>Heyndrickxia</taxon>
    </lineage>
</organism>
<feature type="domain" description="S1 motif" evidence="6">
    <location>
        <begin position="38"/>
        <end position="123"/>
    </location>
</feature>
<dbReference type="Pfam" id="PF10150">
    <property type="entry name" value="RNase_E_G"/>
    <property type="match status" value="1"/>
</dbReference>
<evidence type="ECO:0000313" key="7">
    <source>
        <dbReference type="EMBL" id="KQL53408.1"/>
    </source>
</evidence>